<evidence type="ECO:0000256" key="6">
    <source>
        <dbReference type="ARBA" id="ARBA00023004"/>
    </source>
</evidence>
<dbReference type="PROSITE" id="PS01155">
    <property type="entry name" value="ENDONUCLEASE_III_2"/>
    <property type="match status" value="1"/>
</dbReference>
<dbReference type="GO" id="GO:0003677">
    <property type="term" value="F:DNA binding"/>
    <property type="evidence" value="ECO:0007669"/>
    <property type="project" value="UniProtKB-UniRule"/>
</dbReference>
<dbReference type="CDD" id="cd00056">
    <property type="entry name" value="ENDO3c"/>
    <property type="match status" value="1"/>
</dbReference>
<comment type="caution">
    <text evidence="14">The sequence shown here is derived from an EMBL/GenBank/DDBJ whole genome shotgun (WGS) entry which is preliminary data.</text>
</comment>
<protein>
    <recommendedName>
        <fullName evidence="12">Endonuclease III</fullName>
        <ecNumber evidence="12">4.2.99.18</ecNumber>
    </recommendedName>
    <alternativeName>
        <fullName evidence="12">DNA-(apurinic or apyrimidinic site) lyase</fullName>
    </alternativeName>
</protein>
<keyword evidence="6 12" id="KW-0408">Iron</keyword>
<evidence type="ECO:0000256" key="2">
    <source>
        <dbReference type="ARBA" id="ARBA00022485"/>
    </source>
</evidence>
<dbReference type="InterPro" id="IPR004036">
    <property type="entry name" value="Endonuclease-III-like_CS2"/>
</dbReference>
<dbReference type="NCBIfam" id="TIGR01083">
    <property type="entry name" value="nth"/>
    <property type="match status" value="1"/>
</dbReference>
<keyword evidence="3 12" id="KW-0479">Metal-binding</keyword>
<evidence type="ECO:0000259" key="13">
    <source>
        <dbReference type="SMART" id="SM00478"/>
    </source>
</evidence>
<keyword evidence="8 12" id="KW-0238">DNA-binding</keyword>
<dbReference type="Proteomes" id="UP000004509">
    <property type="component" value="Unassembled WGS sequence"/>
</dbReference>
<feature type="binding site" evidence="12">
    <location>
        <position position="194"/>
    </location>
    <ligand>
        <name>[4Fe-4S] cluster</name>
        <dbReference type="ChEBI" id="CHEBI:49883"/>
    </ligand>
</feature>
<evidence type="ECO:0000256" key="1">
    <source>
        <dbReference type="ARBA" id="ARBA00008343"/>
    </source>
</evidence>
<keyword evidence="14" id="KW-0540">Nuclease</keyword>
<dbReference type="OrthoDB" id="9800977at2"/>
<evidence type="ECO:0000313" key="15">
    <source>
        <dbReference type="Proteomes" id="UP000004509"/>
    </source>
</evidence>
<feature type="binding site" evidence="12">
    <location>
        <position position="204"/>
    </location>
    <ligand>
        <name>[4Fe-4S] cluster</name>
        <dbReference type="ChEBI" id="CHEBI:49883"/>
    </ligand>
</feature>
<dbReference type="InterPro" id="IPR003651">
    <property type="entry name" value="Endonuclease3_FeS-loop_motif"/>
</dbReference>
<evidence type="ECO:0000313" key="14">
    <source>
        <dbReference type="EMBL" id="EEV21170.1"/>
    </source>
</evidence>
<dbReference type="EMBL" id="ACYH01000012">
    <property type="protein sequence ID" value="EEV21170.1"/>
    <property type="molecule type" value="Genomic_DNA"/>
</dbReference>
<keyword evidence="10 12" id="KW-0456">Lyase</keyword>
<evidence type="ECO:0000256" key="4">
    <source>
        <dbReference type="ARBA" id="ARBA00022763"/>
    </source>
</evidence>
<comment type="similarity">
    <text evidence="1 12">Belongs to the Nth/MutY family.</text>
</comment>
<keyword evidence="5 12" id="KW-0378">Hydrolase</keyword>
<dbReference type="GO" id="GO:0051539">
    <property type="term" value="F:4 iron, 4 sulfur cluster binding"/>
    <property type="evidence" value="ECO:0007669"/>
    <property type="project" value="UniProtKB-UniRule"/>
</dbReference>
<organism evidence="14 15">
    <name type="scientific">Treponema vincentii ATCC 35580</name>
    <dbReference type="NCBI Taxonomy" id="596324"/>
    <lineage>
        <taxon>Bacteria</taxon>
        <taxon>Pseudomonadati</taxon>
        <taxon>Spirochaetota</taxon>
        <taxon>Spirochaetia</taxon>
        <taxon>Spirochaetales</taxon>
        <taxon>Treponemataceae</taxon>
        <taxon>Treponema</taxon>
    </lineage>
</organism>
<dbReference type="Pfam" id="PF00730">
    <property type="entry name" value="HhH-GPD"/>
    <property type="match status" value="1"/>
</dbReference>
<evidence type="ECO:0000256" key="8">
    <source>
        <dbReference type="ARBA" id="ARBA00023125"/>
    </source>
</evidence>
<dbReference type="AlphaFoldDB" id="C8PN27"/>
<dbReference type="eggNOG" id="COG0177">
    <property type="taxonomic scope" value="Bacteria"/>
</dbReference>
<gene>
    <name evidence="12 14" type="primary">nth</name>
    <name evidence="14" type="ORF">TREVI0001_1531</name>
</gene>
<dbReference type="SMART" id="SM00478">
    <property type="entry name" value="ENDO3c"/>
    <property type="match status" value="1"/>
</dbReference>
<dbReference type="Pfam" id="PF00633">
    <property type="entry name" value="HHH"/>
    <property type="match status" value="1"/>
</dbReference>
<keyword evidence="11 12" id="KW-0326">Glycosidase</keyword>
<dbReference type="InterPro" id="IPR003265">
    <property type="entry name" value="HhH-GPD_domain"/>
</dbReference>
<dbReference type="GO" id="GO:0046872">
    <property type="term" value="F:metal ion binding"/>
    <property type="evidence" value="ECO:0007669"/>
    <property type="project" value="UniProtKB-KW"/>
</dbReference>
<keyword evidence="2 12" id="KW-0004">4Fe-4S</keyword>
<dbReference type="InterPro" id="IPR000445">
    <property type="entry name" value="HhH_motif"/>
</dbReference>
<dbReference type="InterPro" id="IPR023170">
    <property type="entry name" value="HhH_base_excis_C"/>
</dbReference>
<keyword evidence="4 12" id="KW-0227">DNA damage</keyword>
<dbReference type="PIRSF" id="PIRSF001435">
    <property type="entry name" value="Nth"/>
    <property type="match status" value="1"/>
</dbReference>
<dbReference type="PANTHER" id="PTHR10359:SF18">
    <property type="entry name" value="ENDONUCLEASE III"/>
    <property type="match status" value="1"/>
</dbReference>
<dbReference type="InterPro" id="IPR011257">
    <property type="entry name" value="DNA_glycosylase"/>
</dbReference>
<proteinExistence type="inferred from homology"/>
<comment type="function">
    <text evidence="12">DNA repair enzyme that has both DNA N-glycosylase activity and AP-lyase activity. The DNA N-glycosylase activity releases various damaged pyrimidines from DNA by cleaving the N-glycosidic bond, leaving an AP (apurinic/apyrimidinic) site. The AP-lyase activity cleaves the phosphodiester bond 3' to the AP site by a beta-elimination, leaving a 3'-terminal unsaturated sugar and a product with a terminal 5'-phosphate.</text>
</comment>
<accession>C8PN27</accession>
<evidence type="ECO:0000256" key="9">
    <source>
        <dbReference type="ARBA" id="ARBA00023204"/>
    </source>
</evidence>
<dbReference type="HAMAP" id="MF_00942">
    <property type="entry name" value="Nth"/>
    <property type="match status" value="1"/>
</dbReference>
<dbReference type="GO" id="GO:0019104">
    <property type="term" value="F:DNA N-glycosylase activity"/>
    <property type="evidence" value="ECO:0007669"/>
    <property type="project" value="UniProtKB-UniRule"/>
</dbReference>
<comment type="catalytic activity">
    <reaction evidence="12">
        <text>2'-deoxyribonucleotide-(2'-deoxyribose 5'-phosphate)-2'-deoxyribonucleotide-DNA = a 3'-end 2'-deoxyribonucleotide-(2,3-dehydro-2,3-deoxyribose 5'-phosphate)-DNA + a 5'-end 5'-phospho-2'-deoxyribonucleoside-DNA + H(+)</text>
        <dbReference type="Rhea" id="RHEA:66592"/>
        <dbReference type="Rhea" id="RHEA-COMP:13180"/>
        <dbReference type="Rhea" id="RHEA-COMP:16897"/>
        <dbReference type="Rhea" id="RHEA-COMP:17067"/>
        <dbReference type="ChEBI" id="CHEBI:15378"/>
        <dbReference type="ChEBI" id="CHEBI:136412"/>
        <dbReference type="ChEBI" id="CHEBI:157695"/>
        <dbReference type="ChEBI" id="CHEBI:167181"/>
        <dbReference type="EC" id="4.2.99.18"/>
    </reaction>
</comment>
<dbReference type="SUPFAM" id="SSF48150">
    <property type="entry name" value="DNA-glycosylase"/>
    <property type="match status" value="1"/>
</dbReference>
<dbReference type="PANTHER" id="PTHR10359">
    <property type="entry name" value="A/G-SPECIFIC ADENINE GLYCOSYLASE/ENDONUCLEASE III"/>
    <property type="match status" value="1"/>
</dbReference>
<dbReference type="RefSeq" id="WP_006187941.1">
    <property type="nucleotide sequence ID" value="NZ_ACYH01000012.1"/>
</dbReference>
<dbReference type="GO" id="GO:0140078">
    <property type="term" value="F:class I DNA-(apurinic or apyrimidinic site) endonuclease activity"/>
    <property type="evidence" value="ECO:0007669"/>
    <property type="project" value="UniProtKB-EC"/>
</dbReference>
<dbReference type="Gene3D" id="1.10.340.30">
    <property type="entry name" value="Hypothetical protein, domain 2"/>
    <property type="match status" value="1"/>
</dbReference>
<reference evidence="14 15" key="1">
    <citation type="submission" date="2009-07" db="EMBL/GenBank/DDBJ databases">
        <authorList>
            <person name="Madupu R."/>
            <person name="Sebastian Y."/>
            <person name="Durkin A.S."/>
            <person name="Torralba M."/>
            <person name="Methe B."/>
            <person name="Sutton G.G."/>
            <person name="Strausberg R.L."/>
            <person name="Nelson K.E."/>
        </authorList>
    </citation>
    <scope>NUCLEOTIDE SEQUENCE [LARGE SCALE GENOMIC DNA]</scope>
    <source>
        <strain evidence="14 15">ATCC 35580</strain>
    </source>
</reference>
<sequence>MDSTIKLLPADAVYTVYERLRQENPDPRSELHWKNVYTLLVAVVLSAQATDVGVNKATAPLFEKVDTPEQMLALGEEGLKGYINSINLYPTKAKRIIALSRILIEQYHSEVPHDRTALESLPGVGRKTANVVLNVGFGEPAIAVDTHILRTAPRIGLSNGTTPLEVEQDLLRVTPEEFLLDAHHWILLHGRYVCKARNPDCAGCNLNDVCLKNGVTVLS</sequence>
<evidence type="ECO:0000256" key="12">
    <source>
        <dbReference type="HAMAP-Rule" id="MF_00942"/>
    </source>
</evidence>
<dbReference type="Gene3D" id="1.10.1670.10">
    <property type="entry name" value="Helix-hairpin-Helix base-excision DNA repair enzymes (C-terminal)"/>
    <property type="match status" value="1"/>
</dbReference>
<name>C8PN27_9SPIR</name>
<dbReference type="EC" id="4.2.99.18" evidence="12"/>
<dbReference type="GO" id="GO:0006285">
    <property type="term" value="P:base-excision repair, AP site formation"/>
    <property type="evidence" value="ECO:0007669"/>
    <property type="project" value="TreeGrafter"/>
</dbReference>
<dbReference type="FunFam" id="1.10.340.30:FF:000001">
    <property type="entry name" value="Endonuclease III"/>
    <property type="match status" value="1"/>
</dbReference>
<dbReference type="FunFam" id="1.10.1670.10:FF:000001">
    <property type="entry name" value="Endonuclease III"/>
    <property type="match status" value="1"/>
</dbReference>
<feature type="domain" description="HhH-GPD" evidence="13">
    <location>
        <begin position="45"/>
        <end position="192"/>
    </location>
</feature>
<evidence type="ECO:0000256" key="10">
    <source>
        <dbReference type="ARBA" id="ARBA00023239"/>
    </source>
</evidence>
<evidence type="ECO:0000256" key="5">
    <source>
        <dbReference type="ARBA" id="ARBA00022801"/>
    </source>
</evidence>
<feature type="binding site" evidence="12">
    <location>
        <position position="201"/>
    </location>
    <ligand>
        <name>[4Fe-4S] cluster</name>
        <dbReference type="ChEBI" id="CHEBI:49883"/>
    </ligand>
</feature>
<evidence type="ECO:0000256" key="7">
    <source>
        <dbReference type="ARBA" id="ARBA00023014"/>
    </source>
</evidence>
<evidence type="ECO:0000256" key="11">
    <source>
        <dbReference type="ARBA" id="ARBA00023295"/>
    </source>
</evidence>
<feature type="binding site" evidence="12">
    <location>
        <position position="210"/>
    </location>
    <ligand>
        <name>[4Fe-4S] cluster</name>
        <dbReference type="ChEBI" id="CHEBI:49883"/>
    </ligand>
</feature>
<comment type="cofactor">
    <cofactor evidence="12">
        <name>[4Fe-4S] cluster</name>
        <dbReference type="ChEBI" id="CHEBI:49883"/>
    </cofactor>
    <text evidence="12">Binds 1 [4Fe-4S] cluster.</text>
</comment>
<keyword evidence="9 12" id="KW-0234">DNA repair</keyword>
<dbReference type="InterPro" id="IPR005759">
    <property type="entry name" value="Nth"/>
</dbReference>
<evidence type="ECO:0000256" key="3">
    <source>
        <dbReference type="ARBA" id="ARBA00022723"/>
    </source>
</evidence>
<keyword evidence="14" id="KW-0255">Endonuclease</keyword>
<dbReference type="Pfam" id="PF10576">
    <property type="entry name" value="EndIII_4Fe-2S"/>
    <property type="match status" value="1"/>
</dbReference>
<keyword evidence="7 12" id="KW-0411">Iron-sulfur</keyword>
<dbReference type="STRING" id="596324.TREVI0001_1531"/>